<dbReference type="Proteomes" id="UP000298358">
    <property type="component" value="Unassembled WGS sequence"/>
</dbReference>
<gene>
    <name evidence="2" type="ORF">E4U02_11060</name>
</gene>
<comment type="caution">
    <text evidence="2">The sequence shown here is derived from an EMBL/GenBank/DDBJ whole genome shotgun (WGS) entry which is preliminary data.</text>
</comment>
<sequence length="165" mass="17264">MPAGYDGSLPPGAAPPYSGAMAGTYKTSPARRRIDRIMAALGRRGLAPAGVSALTVVGRRTGVPHTVPVTPITVGGRRYLVAPYGAVGWVHNIRAAGEATLERGSRVERIRVEELAPDAAAPVLKEYVRLVPLVRPHVAAHHEADVSAFVAVAPDHPVFALTTVG</sequence>
<feature type="region of interest" description="Disordered" evidence="1">
    <location>
        <begin position="1"/>
        <end position="20"/>
    </location>
</feature>
<accession>A0A4Y9FVS5</accession>
<protein>
    <submittedName>
        <fullName evidence="2">Nitroreductase family deazaflavin-dependent oxidoreductase</fullName>
    </submittedName>
</protein>
<dbReference type="InterPro" id="IPR004378">
    <property type="entry name" value="F420H2_quin_Rdtase"/>
</dbReference>
<name>A0A4Y9FVS5_9MICO</name>
<reference evidence="2 3" key="1">
    <citation type="submission" date="2019-03" db="EMBL/GenBank/DDBJ databases">
        <title>Diversity of the mouse oral microbiome.</title>
        <authorList>
            <person name="Joseph S."/>
            <person name="Aduse-Opoku J."/>
            <person name="Curtis M."/>
            <person name="Wade W."/>
            <person name="Hashim A."/>
        </authorList>
    </citation>
    <scope>NUCLEOTIDE SEQUENCE [LARGE SCALE GENOMIC DNA]</scope>
    <source>
        <strain evidence="2 3">P1012</strain>
    </source>
</reference>
<dbReference type="GO" id="GO:0016491">
    <property type="term" value="F:oxidoreductase activity"/>
    <property type="evidence" value="ECO:0007669"/>
    <property type="project" value="InterPro"/>
</dbReference>
<dbReference type="NCBIfam" id="TIGR00026">
    <property type="entry name" value="hi_GC_TIGR00026"/>
    <property type="match status" value="1"/>
</dbReference>
<dbReference type="InterPro" id="IPR012349">
    <property type="entry name" value="Split_barrel_FMN-bd"/>
</dbReference>
<evidence type="ECO:0000313" key="3">
    <source>
        <dbReference type="Proteomes" id="UP000298358"/>
    </source>
</evidence>
<dbReference type="AlphaFoldDB" id="A0A4Y9FVS5"/>
<organism evidence="2 3">
    <name type="scientific">Microbacterium paludicola</name>
    <dbReference type="NCBI Taxonomy" id="300019"/>
    <lineage>
        <taxon>Bacteria</taxon>
        <taxon>Bacillati</taxon>
        <taxon>Actinomycetota</taxon>
        <taxon>Actinomycetes</taxon>
        <taxon>Micrococcales</taxon>
        <taxon>Microbacteriaceae</taxon>
        <taxon>Microbacterium</taxon>
    </lineage>
</organism>
<dbReference type="Pfam" id="PF04075">
    <property type="entry name" value="F420H2_quin_red"/>
    <property type="match status" value="1"/>
</dbReference>
<evidence type="ECO:0000256" key="1">
    <source>
        <dbReference type="SAM" id="MobiDB-lite"/>
    </source>
</evidence>
<dbReference type="Gene3D" id="2.30.110.10">
    <property type="entry name" value="Electron Transport, Fmn-binding Protein, Chain A"/>
    <property type="match status" value="1"/>
</dbReference>
<proteinExistence type="predicted"/>
<dbReference type="OrthoDB" id="5186446at2"/>
<keyword evidence="3" id="KW-1185">Reference proteome</keyword>
<evidence type="ECO:0000313" key="2">
    <source>
        <dbReference type="EMBL" id="TFU32330.1"/>
    </source>
</evidence>
<dbReference type="EMBL" id="SPQB01000028">
    <property type="protein sequence ID" value="TFU32330.1"/>
    <property type="molecule type" value="Genomic_DNA"/>
</dbReference>